<dbReference type="InterPro" id="IPR000847">
    <property type="entry name" value="LysR_HTH_N"/>
</dbReference>
<dbReference type="CDD" id="cd08422">
    <property type="entry name" value="PBP2_CrgA_like"/>
    <property type="match status" value="1"/>
</dbReference>
<comment type="similarity">
    <text evidence="1">Belongs to the LysR transcriptional regulatory family.</text>
</comment>
<feature type="domain" description="HTH lysR-type" evidence="5">
    <location>
        <begin position="4"/>
        <end position="61"/>
    </location>
</feature>
<reference evidence="6 7" key="1">
    <citation type="submission" date="2015-08" db="EMBL/GenBank/DDBJ databases">
        <authorList>
            <person name="Babu N.S."/>
            <person name="Beckwith C.J."/>
            <person name="Beseler K.G."/>
            <person name="Brison A."/>
            <person name="Carone J.V."/>
            <person name="Caskin T.P."/>
            <person name="Diamond M."/>
            <person name="Durham M.E."/>
            <person name="Foxe J.M."/>
            <person name="Go M."/>
            <person name="Henderson B.A."/>
            <person name="Jones I.B."/>
            <person name="McGettigan J.A."/>
            <person name="Micheletti S.J."/>
            <person name="Nasrallah M.E."/>
            <person name="Ortiz D."/>
            <person name="Piller C.R."/>
            <person name="Privatt S.R."/>
            <person name="Schneider S.L."/>
            <person name="Sharp S."/>
            <person name="Smith T.C."/>
            <person name="Stanton J.D."/>
            <person name="Ullery H.E."/>
            <person name="Wilson R.J."/>
            <person name="Serrano M.G."/>
            <person name="Buck G."/>
            <person name="Lee V."/>
            <person name="Wang Y."/>
            <person name="Carvalho R."/>
            <person name="Voegtly L."/>
            <person name="Shi R."/>
            <person name="Duckworth R."/>
            <person name="Johnson A."/>
            <person name="Loviza R."/>
            <person name="Walstead R."/>
            <person name="Shah Z."/>
            <person name="Kiflezghi M."/>
            <person name="Wade K."/>
            <person name="Ball S.L."/>
            <person name="Bradley K.W."/>
            <person name="Asai D.J."/>
            <person name="Bowman C.A."/>
            <person name="Russell D.A."/>
            <person name="Pope W.H."/>
            <person name="Jacobs-Sera D."/>
            <person name="Hendrix R.W."/>
            <person name="Hatfull G.F."/>
        </authorList>
    </citation>
    <scope>NUCLEOTIDE SEQUENCE [LARGE SCALE GENOMIC DNA]</scope>
    <source>
        <strain evidence="6 7">DSM 27648</strain>
    </source>
</reference>
<evidence type="ECO:0000313" key="6">
    <source>
        <dbReference type="EMBL" id="AKU99432.1"/>
    </source>
</evidence>
<dbReference type="SUPFAM" id="SSF46785">
    <property type="entry name" value="Winged helix' DNA-binding domain"/>
    <property type="match status" value="1"/>
</dbReference>
<dbReference type="Pfam" id="PF00126">
    <property type="entry name" value="HTH_1"/>
    <property type="match status" value="1"/>
</dbReference>
<dbReference type="Gene3D" id="1.10.10.10">
    <property type="entry name" value="Winged helix-like DNA-binding domain superfamily/Winged helix DNA-binding domain"/>
    <property type="match status" value="1"/>
</dbReference>
<evidence type="ECO:0000256" key="2">
    <source>
        <dbReference type="ARBA" id="ARBA00023015"/>
    </source>
</evidence>
<protein>
    <submittedName>
        <fullName evidence="6">Transcriptional regulator, LysR family</fullName>
    </submittedName>
</protein>
<dbReference type="AlphaFoldDB" id="A0A0K1Q126"/>
<sequence length="309" mass="33453">MHELDLNDVATFVEVVQAGSFSQAARRLASPKSTVSRRVARLERALSVRLMHRTTRSLALTAAGKSYYERAAAALGQLHAAGHATEAQQESARGSLRVSAPTDIGSEVLPRICAAFSARYPDVYVEVELSPRAPDFISGGYDLGIRAGRQTDSSLVVRKLQEMTFRLYAAPSYLAEHGTPKSAAALKKYPCVLFKPKNGSCRWRLRGARLESDVIVTGRVGSDDISFVRRATVAGAGIGLLPDLVGAHLVAAGELIPVLPDLWAVGPALFVVTPSSEHLPLRVRVFRDFLVEHFPQPGTLRGYDLRGGR</sequence>
<dbReference type="PROSITE" id="PS50931">
    <property type="entry name" value="HTH_LYSR"/>
    <property type="match status" value="1"/>
</dbReference>
<keyword evidence="2" id="KW-0805">Transcription regulation</keyword>
<evidence type="ECO:0000313" key="7">
    <source>
        <dbReference type="Proteomes" id="UP000064967"/>
    </source>
</evidence>
<keyword evidence="7" id="KW-1185">Reference proteome</keyword>
<evidence type="ECO:0000259" key="5">
    <source>
        <dbReference type="PROSITE" id="PS50931"/>
    </source>
</evidence>
<dbReference type="PANTHER" id="PTHR30537:SF68">
    <property type="entry name" value="TRANSCRIPTIONAL REGULATOR-RELATED"/>
    <property type="match status" value="1"/>
</dbReference>
<evidence type="ECO:0000256" key="3">
    <source>
        <dbReference type="ARBA" id="ARBA00023125"/>
    </source>
</evidence>
<gene>
    <name evidence="6" type="ORF">AKJ09_06096</name>
</gene>
<dbReference type="Gene3D" id="3.40.190.290">
    <property type="match status" value="1"/>
</dbReference>
<dbReference type="FunFam" id="1.10.10.10:FF:000001">
    <property type="entry name" value="LysR family transcriptional regulator"/>
    <property type="match status" value="1"/>
</dbReference>
<name>A0A0K1Q126_9BACT</name>
<dbReference type="InterPro" id="IPR058163">
    <property type="entry name" value="LysR-type_TF_proteobact-type"/>
</dbReference>
<keyword evidence="4" id="KW-0804">Transcription</keyword>
<dbReference type="Pfam" id="PF03466">
    <property type="entry name" value="LysR_substrate"/>
    <property type="match status" value="1"/>
</dbReference>
<dbReference type="InterPro" id="IPR036390">
    <property type="entry name" value="WH_DNA-bd_sf"/>
</dbReference>
<keyword evidence="3" id="KW-0238">DNA-binding</keyword>
<accession>A0A0K1Q126</accession>
<dbReference type="KEGG" id="llu:AKJ09_06096"/>
<evidence type="ECO:0000256" key="1">
    <source>
        <dbReference type="ARBA" id="ARBA00009437"/>
    </source>
</evidence>
<proteinExistence type="inferred from homology"/>
<dbReference type="Proteomes" id="UP000064967">
    <property type="component" value="Chromosome"/>
</dbReference>
<dbReference type="InterPro" id="IPR005119">
    <property type="entry name" value="LysR_subst-bd"/>
</dbReference>
<organism evidence="6 7">
    <name type="scientific">Labilithrix luteola</name>
    <dbReference type="NCBI Taxonomy" id="1391654"/>
    <lineage>
        <taxon>Bacteria</taxon>
        <taxon>Pseudomonadati</taxon>
        <taxon>Myxococcota</taxon>
        <taxon>Polyangia</taxon>
        <taxon>Polyangiales</taxon>
        <taxon>Labilitrichaceae</taxon>
        <taxon>Labilithrix</taxon>
    </lineage>
</organism>
<dbReference type="SUPFAM" id="SSF53850">
    <property type="entry name" value="Periplasmic binding protein-like II"/>
    <property type="match status" value="1"/>
</dbReference>
<dbReference type="GO" id="GO:0043565">
    <property type="term" value="F:sequence-specific DNA binding"/>
    <property type="evidence" value="ECO:0007669"/>
    <property type="project" value="TreeGrafter"/>
</dbReference>
<dbReference type="OrthoDB" id="8885940at2"/>
<dbReference type="InterPro" id="IPR036388">
    <property type="entry name" value="WH-like_DNA-bd_sf"/>
</dbReference>
<dbReference type="GO" id="GO:0003700">
    <property type="term" value="F:DNA-binding transcription factor activity"/>
    <property type="evidence" value="ECO:0007669"/>
    <property type="project" value="InterPro"/>
</dbReference>
<dbReference type="STRING" id="1391654.AKJ09_06096"/>
<dbReference type="EMBL" id="CP012333">
    <property type="protein sequence ID" value="AKU99432.1"/>
    <property type="molecule type" value="Genomic_DNA"/>
</dbReference>
<evidence type="ECO:0000256" key="4">
    <source>
        <dbReference type="ARBA" id="ARBA00023163"/>
    </source>
</evidence>
<dbReference type="PANTHER" id="PTHR30537">
    <property type="entry name" value="HTH-TYPE TRANSCRIPTIONAL REGULATOR"/>
    <property type="match status" value="1"/>
</dbReference>
<dbReference type="GO" id="GO:0006351">
    <property type="term" value="P:DNA-templated transcription"/>
    <property type="evidence" value="ECO:0007669"/>
    <property type="project" value="TreeGrafter"/>
</dbReference>